<comment type="caution">
    <text evidence="1">The sequence shown here is derived from an EMBL/GenBank/DDBJ whole genome shotgun (WGS) entry which is preliminary data.</text>
</comment>
<reference evidence="1 2" key="1">
    <citation type="submission" date="2020-08" db="EMBL/GenBank/DDBJ databases">
        <title>Genomic Encyclopedia of Type Strains, Phase IV (KMG-IV): sequencing the most valuable type-strain genomes for metagenomic binning, comparative biology and taxonomic classification.</title>
        <authorList>
            <person name="Goeker M."/>
        </authorList>
    </citation>
    <scope>NUCLEOTIDE SEQUENCE [LARGE SCALE GENOMIC DNA]</scope>
    <source>
        <strain evidence="1 2">DSM 101465</strain>
    </source>
</reference>
<proteinExistence type="predicted"/>
<dbReference type="RefSeq" id="WP_183332465.1">
    <property type="nucleotide sequence ID" value="NZ_BMHX01000002.1"/>
</dbReference>
<evidence type="ECO:0000313" key="1">
    <source>
        <dbReference type="EMBL" id="MBB6167159.1"/>
    </source>
</evidence>
<dbReference type="EMBL" id="JACHEH010000002">
    <property type="protein sequence ID" value="MBB6167159.1"/>
    <property type="molecule type" value="Genomic_DNA"/>
</dbReference>
<gene>
    <name evidence="1" type="ORF">HNQ73_000777</name>
</gene>
<accession>A0A841KD22</accession>
<dbReference type="Proteomes" id="UP000588017">
    <property type="component" value="Unassembled WGS sequence"/>
</dbReference>
<protein>
    <submittedName>
        <fullName evidence="1">Uncharacterized protein</fullName>
    </submittedName>
</protein>
<dbReference type="AlphaFoldDB" id="A0A841KD22"/>
<keyword evidence="2" id="KW-1185">Reference proteome</keyword>
<evidence type="ECO:0000313" key="2">
    <source>
        <dbReference type="Proteomes" id="UP000588017"/>
    </source>
</evidence>
<sequence>MKPSPIPALSLAVRSMVEHLTEARRAMEAAEKAIRAGSTAGVEHLLSVVQDRAITAATLARHGVDTIAKTGRYRGGKTRV</sequence>
<organism evidence="1 2">
    <name type="scientific">Chelatococcus composti</name>
    <dbReference type="NCBI Taxonomy" id="1743235"/>
    <lineage>
        <taxon>Bacteria</taxon>
        <taxon>Pseudomonadati</taxon>
        <taxon>Pseudomonadota</taxon>
        <taxon>Alphaproteobacteria</taxon>
        <taxon>Hyphomicrobiales</taxon>
        <taxon>Chelatococcaceae</taxon>
        <taxon>Chelatococcus</taxon>
    </lineage>
</organism>
<name>A0A841KD22_9HYPH</name>